<dbReference type="AlphaFoldDB" id="A0A3Q0F7J8"/>
<evidence type="ECO:0000313" key="2">
    <source>
        <dbReference type="RefSeq" id="XP_022638387.1"/>
    </source>
</evidence>
<organism evidence="1 2">
    <name type="scientific">Vigna radiata var. radiata</name>
    <name type="common">Mung bean</name>
    <name type="synonym">Phaseolus aureus</name>
    <dbReference type="NCBI Taxonomy" id="3916"/>
    <lineage>
        <taxon>Eukaryota</taxon>
        <taxon>Viridiplantae</taxon>
        <taxon>Streptophyta</taxon>
        <taxon>Embryophyta</taxon>
        <taxon>Tracheophyta</taxon>
        <taxon>Spermatophyta</taxon>
        <taxon>Magnoliopsida</taxon>
        <taxon>eudicotyledons</taxon>
        <taxon>Gunneridae</taxon>
        <taxon>Pentapetalae</taxon>
        <taxon>rosids</taxon>
        <taxon>fabids</taxon>
        <taxon>Fabales</taxon>
        <taxon>Fabaceae</taxon>
        <taxon>Papilionoideae</taxon>
        <taxon>50 kb inversion clade</taxon>
        <taxon>NPAAA clade</taxon>
        <taxon>indigoferoid/millettioid clade</taxon>
        <taxon>Phaseoleae</taxon>
        <taxon>Vigna</taxon>
    </lineage>
</organism>
<proteinExistence type="predicted"/>
<dbReference type="RefSeq" id="XP_022638387.1">
    <property type="nucleotide sequence ID" value="XM_022782666.1"/>
</dbReference>
<name>A0A3Q0F7J8_VIGRR</name>
<reference evidence="2" key="2">
    <citation type="submission" date="2025-08" db="UniProtKB">
        <authorList>
            <consortium name="RefSeq"/>
        </authorList>
    </citation>
    <scope>IDENTIFICATION</scope>
    <source>
        <tissue evidence="2">Leaf</tissue>
    </source>
</reference>
<protein>
    <submittedName>
        <fullName evidence="2">Uncharacterized protein LOC111241937</fullName>
    </submittedName>
</protein>
<sequence>MKPTNIICILHSTTWPPSITFTSPSRSHLSILFFSVAAQDALCLRTRGFLTVAVTASLIDDNSLLAQRSLTFLVYSVCVVHESESTFLLRAKARRGKREPHAETETMVGVVRTGRRHNF</sequence>
<gene>
    <name evidence="2" type="primary">LOC111241937</name>
</gene>
<dbReference type="Proteomes" id="UP000087766">
    <property type="component" value="Chromosome 7"/>
</dbReference>
<accession>A0A3Q0F7J8</accession>
<dbReference type="GeneID" id="111241937"/>
<reference evidence="1" key="1">
    <citation type="journal article" date="2014" name="Nat. Commun.">
        <title>Genome sequence of mungbean and insights into evolution within Vigna species.</title>
        <authorList>
            <person name="Kang Y.J."/>
            <person name="Kim S.K."/>
            <person name="Kim M.Y."/>
            <person name="Lestari P."/>
            <person name="Kim K.H."/>
            <person name="Ha B.K."/>
            <person name="Jun T.H."/>
            <person name="Hwang W.J."/>
            <person name="Lee T."/>
            <person name="Lee J."/>
            <person name="Shim S."/>
            <person name="Yoon M.Y."/>
            <person name="Jang Y.E."/>
            <person name="Han K.S."/>
            <person name="Taeprayoon P."/>
            <person name="Yoon N."/>
            <person name="Somta P."/>
            <person name="Tanya P."/>
            <person name="Kim K.S."/>
            <person name="Gwag J.G."/>
            <person name="Moon J.K."/>
            <person name="Lee Y.H."/>
            <person name="Park B.S."/>
            <person name="Bombarely A."/>
            <person name="Doyle J.J."/>
            <person name="Jackson S.A."/>
            <person name="Schafleitner R."/>
            <person name="Srinives P."/>
            <person name="Varshney R.K."/>
            <person name="Lee S.H."/>
        </authorList>
    </citation>
    <scope>NUCLEOTIDE SEQUENCE [LARGE SCALE GENOMIC DNA]</scope>
    <source>
        <strain evidence="1">cv. VC1973A</strain>
    </source>
</reference>
<keyword evidence="1" id="KW-1185">Reference proteome</keyword>
<evidence type="ECO:0000313" key="1">
    <source>
        <dbReference type="Proteomes" id="UP000087766"/>
    </source>
</evidence>
<dbReference type="KEGG" id="vra:111241937"/>